<dbReference type="Pfam" id="PF01247">
    <property type="entry name" value="Ribosomal_L35Ae"/>
    <property type="match status" value="1"/>
</dbReference>
<reference evidence="6 7" key="1">
    <citation type="journal article" date="2012" name="Genome Biol. Evol.">
        <title>Nucleomorph genome sequence of the cryptophyte alga Chroomonas mesostigmatica CCMP1168 reveals lineage-specific gene loss and genome complexity.</title>
        <authorList>
            <person name="Moore C.E."/>
            <person name="Curtis B."/>
            <person name="Mills T."/>
            <person name="Tanifuji G."/>
            <person name="Archibald J.M."/>
        </authorList>
    </citation>
    <scope>NUCLEOTIDE SEQUENCE [LARGE SCALE GENOMIC DNA]</scope>
    <source>
        <strain evidence="6 7">CCMP1168</strain>
    </source>
</reference>
<dbReference type="PANTHER" id="PTHR10902">
    <property type="entry name" value="60S RIBOSOMAL PROTEIN L35A"/>
    <property type="match status" value="1"/>
</dbReference>
<accession>J7G7S6</accession>
<name>J7G7S6_9CRYP</name>
<dbReference type="AlphaFoldDB" id="J7G7S6"/>
<dbReference type="Gene3D" id="2.40.10.190">
    <property type="entry name" value="translation elongation factor selb, chain A, domain 4"/>
    <property type="match status" value="1"/>
</dbReference>
<sequence length="111" mass="12707">MLFKEKKNKSHSYTRGVILGFKRSLRHQDVSKVRIKIPNTKKNTDSSFFLGKKVMYLEKNTTTTTKKIVWGKIVSLHGRSGSFIVKFIKNITPSSITDPVFVTMLSSKEKI</sequence>
<organism evidence="6 7">
    <name type="scientific">Chroomonas mesostigmatica CCMP1168</name>
    <dbReference type="NCBI Taxonomy" id="1195612"/>
    <lineage>
        <taxon>Eukaryota</taxon>
        <taxon>Cryptophyceae</taxon>
        <taxon>Pyrenomonadales</taxon>
        <taxon>Chroomonadaceae</taxon>
        <taxon>Chroomonas</taxon>
    </lineage>
</organism>
<dbReference type="GO" id="GO:0003735">
    <property type="term" value="F:structural constituent of ribosome"/>
    <property type="evidence" value="ECO:0007669"/>
    <property type="project" value="InterPro"/>
</dbReference>
<dbReference type="InterPro" id="IPR009000">
    <property type="entry name" value="Transl_B-barrel_sf"/>
</dbReference>
<dbReference type="InterPro" id="IPR038661">
    <property type="entry name" value="Ribosomal_eL33_sf"/>
</dbReference>
<dbReference type="EMBL" id="CP003680">
    <property type="protein sequence ID" value="AFP65358.1"/>
    <property type="molecule type" value="Genomic_DNA"/>
</dbReference>
<keyword evidence="2" id="KW-0150">Chloroplast</keyword>
<dbReference type="GO" id="GO:1990904">
    <property type="term" value="C:ribonucleoprotein complex"/>
    <property type="evidence" value="ECO:0007669"/>
    <property type="project" value="UniProtKB-KW"/>
</dbReference>
<keyword evidence="5" id="KW-0687">Ribonucleoprotein</keyword>
<proteinExistence type="inferred from homology"/>
<evidence type="ECO:0000256" key="2">
    <source>
        <dbReference type="ARBA" id="ARBA00022528"/>
    </source>
</evidence>
<protein>
    <submittedName>
        <fullName evidence="6">60S ribosomal protein L35A</fullName>
    </submittedName>
</protein>
<dbReference type="GO" id="GO:0006412">
    <property type="term" value="P:translation"/>
    <property type="evidence" value="ECO:0007669"/>
    <property type="project" value="InterPro"/>
</dbReference>
<keyword evidence="3" id="KW-0934">Plastid</keyword>
<evidence type="ECO:0000313" key="6">
    <source>
        <dbReference type="EMBL" id="AFP65358.1"/>
    </source>
</evidence>
<gene>
    <name evidence="6" type="primary">rpl35A</name>
    <name evidence="6" type="ORF">CMESO_172</name>
</gene>
<comment type="similarity">
    <text evidence="1">Belongs to the eukaryotic ribosomal protein eL33 family.</text>
</comment>
<dbReference type="InterPro" id="IPR001780">
    <property type="entry name" value="Ribosomal_eL33"/>
</dbReference>
<evidence type="ECO:0000256" key="1">
    <source>
        <dbReference type="ARBA" id="ARBA00009269"/>
    </source>
</evidence>
<evidence type="ECO:0000256" key="4">
    <source>
        <dbReference type="ARBA" id="ARBA00022980"/>
    </source>
</evidence>
<evidence type="ECO:0000256" key="5">
    <source>
        <dbReference type="ARBA" id="ARBA00023274"/>
    </source>
</evidence>
<keyword evidence="6" id="KW-0542">Nucleomorph</keyword>
<evidence type="ECO:0000256" key="3">
    <source>
        <dbReference type="ARBA" id="ARBA00022640"/>
    </source>
</evidence>
<geneLocation type="nucleomorph" evidence="6"/>
<evidence type="ECO:0000313" key="7">
    <source>
        <dbReference type="Proteomes" id="UP000243348"/>
    </source>
</evidence>
<dbReference type="Proteomes" id="UP000243348">
    <property type="component" value="Nucleomorph 1"/>
</dbReference>
<keyword evidence="4 6" id="KW-0689">Ribosomal protein</keyword>
<dbReference type="SUPFAM" id="SSF50447">
    <property type="entry name" value="Translation proteins"/>
    <property type="match status" value="1"/>
</dbReference>
<dbReference type="GO" id="GO:0005840">
    <property type="term" value="C:ribosome"/>
    <property type="evidence" value="ECO:0007669"/>
    <property type="project" value="UniProtKB-KW"/>
</dbReference>